<dbReference type="InParanoid" id="A0A5C3PGS8"/>
<keyword evidence="2" id="KW-1185">Reference proteome</keyword>
<name>A0A5C3PGS8_9APHY</name>
<protein>
    <submittedName>
        <fullName evidence="1">Uncharacterized protein</fullName>
    </submittedName>
</protein>
<gene>
    <name evidence="1" type="ORF">K466DRAFT_69525</name>
</gene>
<proteinExistence type="predicted"/>
<evidence type="ECO:0000313" key="1">
    <source>
        <dbReference type="EMBL" id="TFK88511.1"/>
    </source>
</evidence>
<dbReference type="PROSITE" id="PS51257">
    <property type="entry name" value="PROKAR_LIPOPROTEIN"/>
    <property type="match status" value="1"/>
</dbReference>
<organism evidence="1 2">
    <name type="scientific">Polyporus arcularius HHB13444</name>
    <dbReference type="NCBI Taxonomy" id="1314778"/>
    <lineage>
        <taxon>Eukaryota</taxon>
        <taxon>Fungi</taxon>
        <taxon>Dikarya</taxon>
        <taxon>Basidiomycota</taxon>
        <taxon>Agaricomycotina</taxon>
        <taxon>Agaricomycetes</taxon>
        <taxon>Polyporales</taxon>
        <taxon>Polyporaceae</taxon>
        <taxon>Polyporus</taxon>
    </lineage>
</organism>
<dbReference type="AlphaFoldDB" id="A0A5C3PGS8"/>
<evidence type="ECO:0000313" key="2">
    <source>
        <dbReference type="Proteomes" id="UP000308197"/>
    </source>
</evidence>
<accession>A0A5C3PGS8</accession>
<dbReference type="Proteomes" id="UP000308197">
    <property type="component" value="Unassembled WGS sequence"/>
</dbReference>
<sequence length="84" mass="9398">MKNRRAVPGWKERTLIRLLPAWPSMACCLGLSCPWLAPIAQVKAHVFNLQTLPDPDLPNVRTSTVRPDVPILEHFRAPCVQSAT</sequence>
<reference evidence="1 2" key="1">
    <citation type="journal article" date="2019" name="Nat. Ecol. Evol.">
        <title>Megaphylogeny resolves global patterns of mushroom evolution.</title>
        <authorList>
            <person name="Varga T."/>
            <person name="Krizsan K."/>
            <person name="Foldi C."/>
            <person name="Dima B."/>
            <person name="Sanchez-Garcia M."/>
            <person name="Sanchez-Ramirez S."/>
            <person name="Szollosi G.J."/>
            <person name="Szarkandi J.G."/>
            <person name="Papp V."/>
            <person name="Albert L."/>
            <person name="Andreopoulos W."/>
            <person name="Angelini C."/>
            <person name="Antonin V."/>
            <person name="Barry K.W."/>
            <person name="Bougher N.L."/>
            <person name="Buchanan P."/>
            <person name="Buyck B."/>
            <person name="Bense V."/>
            <person name="Catcheside P."/>
            <person name="Chovatia M."/>
            <person name="Cooper J."/>
            <person name="Damon W."/>
            <person name="Desjardin D."/>
            <person name="Finy P."/>
            <person name="Geml J."/>
            <person name="Haridas S."/>
            <person name="Hughes K."/>
            <person name="Justo A."/>
            <person name="Karasinski D."/>
            <person name="Kautmanova I."/>
            <person name="Kiss B."/>
            <person name="Kocsube S."/>
            <person name="Kotiranta H."/>
            <person name="LaButti K.M."/>
            <person name="Lechner B.E."/>
            <person name="Liimatainen K."/>
            <person name="Lipzen A."/>
            <person name="Lukacs Z."/>
            <person name="Mihaltcheva S."/>
            <person name="Morgado L.N."/>
            <person name="Niskanen T."/>
            <person name="Noordeloos M.E."/>
            <person name="Ohm R.A."/>
            <person name="Ortiz-Santana B."/>
            <person name="Ovrebo C."/>
            <person name="Racz N."/>
            <person name="Riley R."/>
            <person name="Savchenko A."/>
            <person name="Shiryaev A."/>
            <person name="Soop K."/>
            <person name="Spirin V."/>
            <person name="Szebenyi C."/>
            <person name="Tomsovsky M."/>
            <person name="Tulloss R.E."/>
            <person name="Uehling J."/>
            <person name="Grigoriev I.V."/>
            <person name="Vagvolgyi C."/>
            <person name="Papp T."/>
            <person name="Martin F.M."/>
            <person name="Miettinen O."/>
            <person name="Hibbett D.S."/>
            <person name="Nagy L.G."/>
        </authorList>
    </citation>
    <scope>NUCLEOTIDE SEQUENCE [LARGE SCALE GENOMIC DNA]</scope>
    <source>
        <strain evidence="1 2">HHB13444</strain>
    </source>
</reference>
<dbReference type="EMBL" id="ML211110">
    <property type="protein sequence ID" value="TFK88511.1"/>
    <property type="molecule type" value="Genomic_DNA"/>
</dbReference>